<protein>
    <submittedName>
        <fullName evidence="2">FAD-NAD(P)-binding family protein</fullName>
    </submittedName>
</protein>
<dbReference type="PANTHER" id="PTHR40254:SF1">
    <property type="entry name" value="BLR0577 PROTEIN"/>
    <property type="match status" value="1"/>
</dbReference>
<dbReference type="Gene3D" id="3.50.50.60">
    <property type="entry name" value="FAD/NAD(P)-binding domain"/>
    <property type="match status" value="1"/>
</dbReference>
<dbReference type="InterPro" id="IPR036188">
    <property type="entry name" value="FAD/NAD-bd_sf"/>
</dbReference>
<dbReference type="KEGG" id="lab:LA76x_0053"/>
<keyword evidence="3" id="KW-1185">Reference proteome</keyword>
<evidence type="ECO:0000313" key="3">
    <source>
        <dbReference type="Proteomes" id="UP000060787"/>
    </source>
</evidence>
<organism evidence="2 3">
    <name type="scientific">Lysobacter antibioticus</name>
    <dbReference type="NCBI Taxonomy" id="84531"/>
    <lineage>
        <taxon>Bacteria</taxon>
        <taxon>Pseudomonadati</taxon>
        <taxon>Pseudomonadota</taxon>
        <taxon>Gammaproteobacteria</taxon>
        <taxon>Lysobacterales</taxon>
        <taxon>Lysobacteraceae</taxon>
        <taxon>Lysobacter</taxon>
    </lineage>
</organism>
<name>A0A0S2F3V5_LYSAN</name>
<dbReference type="InterPro" id="IPR038732">
    <property type="entry name" value="HpyO/CreE_NAD-binding"/>
</dbReference>
<gene>
    <name evidence="2" type="ORF">LA76x_0053</name>
</gene>
<sequence>MRITIVGAGFSGSALASELARQAGPGVELCLIGVADSYSRGVAYGEARSEHLLNVRASELGATPDQPGAFADWLNLSDRARVSYLPRLAYGEYLHAQLQTAVAGSTAAFNQIRQEAIAVERASAGFRVHLADGSDFLSDRVVLAVGALPPQALAGVGPRLAIHPSYLNWPWQDGAIDAIAPDARLLIVGTGLTMADVATTLQRRGHRGPIVALSRHGLLPRAHGDYPPAEIALPPAVLQALHTHAPREVLRALRTLTPVVDDWRSLIDALRPHLQNFWRGVPMPQRASFLRHLRSYWEVVRHRIAPQLAEQLQALRESGQLQVRAGRLLRARRGDDAVEVLIRERGGSALHSERYDALIRATGLDTDVERTTHPLVAHLRESGLVAADPLGLGLKVSDRFEVLDNKGGAVRGLYAIGPLLRAQLWEITAVPELRSAARELAGQLLSATAAARAAGAQRLAVAG</sequence>
<accession>A0A0S2F3V5</accession>
<evidence type="ECO:0000313" key="2">
    <source>
        <dbReference type="EMBL" id="ALN78215.1"/>
    </source>
</evidence>
<dbReference type="InterPro" id="IPR052189">
    <property type="entry name" value="L-asp_N-monooxygenase_NS-form"/>
</dbReference>
<reference evidence="2 3" key="1">
    <citation type="journal article" date="2015" name="BMC Genomics">
        <title>Comparative genomics and metabolic profiling of the genus Lysobacter.</title>
        <authorList>
            <person name="de Bruijn I."/>
            <person name="Cheng X."/>
            <person name="de Jager V."/>
            <person name="Exposito R.G."/>
            <person name="Watrous J."/>
            <person name="Patel N."/>
            <person name="Postma J."/>
            <person name="Dorrestein P.C."/>
            <person name="Kobayashi D."/>
            <person name="Raaijmakers J.M."/>
        </authorList>
    </citation>
    <scope>NUCLEOTIDE SEQUENCE [LARGE SCALE GENOMIC DNA]</scope>
    <source>
        <strain evidence="2 3">76</strain>
    </source>
</reference>
<dbReference type="eggNOG" id="COG4529">
    <property type="taxonomic scope" value="Bacteria"/>
</dbReference>
<dbReference type="STRING" id="84531.LA76x_0053"/>
<dbReference type="PATRIC" id="fig|84531.8.peg.56"/>
<feature type="domain" description="FAD-dependent urate hydroxylase HpyO/Asp monooxygenase CreE-like FAD/NAD(P)-binding" evidence="1">
    <location>
        <begin position="5"/>
        <end position="147"/>
    </location>
</feature>
<dbReference type="SUPFAM" id="SSF51905">
    <property type="entry name" value="FAD/NAD(P)-binding domain"/>
    <property type="match status" value="2"/>
</dbReference>
<dbReference type="RefSeq" id="WP_057916079.1">
    <property type="nucleotide sequence ID" value="NZ_CP011129.1"/>
</dbReference>
<dbReference type="PANTHER" id="PTHR40254">
    <property type="entry name" value="BLR0577 PROTEIN"/>
    <property type="match status" value="1"/>
</dbReference>
<evidence type="ECO:0000259" key="1">
    <source>
        <dbReference type="Pfam" id="PF13454"/>
    </source>
</evidence>
<dbReference type="Proteomes" id="UP000060787">
    <property type="component" value="Chromosome"/>
</dbReference>
<dbReference type="AlphaFoldDB" id="A0A0S2F3V5"/>
<dbReference type="EMBL" id="CP011129">
    <property type="protein sequence ID" value="ALN78215.1"/>
    <property type="molecule type" value="Genomic_DNA"/>
</dbReference>
<proteinExistence type="predicted"/>
<dbReference type="Pfam" id="PF13454">
    <property type="entry name" value="NAD_binding_9"/>
    <property type="match status" value="1"/>
</dbReference>